<dbReference type="SUPFAM" id="SSF46785">
    <property type="entry name" value="Winged helix' DNA-binding domain"/>
    <property type="match status" value="1"/>
</dbReference>
<dbReference type="InterPro" id="IPR040198">
    <property type="entry name" value="Fido_containing"/>
</dbReference>
<dbReference type="EMBL" id="NSDJ01000001">
    <property type="protein sequence ID" value="RKF68677.1"/>
    <property type="molecule type" value="Genomic_DNA"/>
</dbReference>
<feature type="domain" description="Fido" evidence="3">
    <location>
        <begin position="163"/>
        <end position="320"/>
    </location>
</feature>
<dbReference type="Pfam" id="PF08220">
    <property type="entry name" value="HTH_DeoR"/>
    <property type="match status" value="1"/>
</dbReference>
<dbReference type="SUPFAM" id="SSF140931">
    <property type="entry name" value="Fic-like"/>
    <property type="match status" value="1"/>
</dbReference>
<dbReference type="Gene3D" id="1.10.3290.10">
    <property type="entry name" value="Fido-like domain"/>
    <property type="match status" value="1"/>
</dbReference>
<evidence type="ECO:0000256" key="2">
    <source>
        <dbReference type="ARBA" id="ARBA00023163"/>
    </source>
</evidence>
<dbReference type="GeneID" id="302709139"/>
<gene>
    <name evidence="4" type="ORF">CKQ54_10020</name>
</gene>
<dbReference type="PANTHER" id="PTHR13504:SF38">
    <property type="entry name" value="FIDO DOMAIN-CONTAINING PROTEIN"/>
    <property type="match status" value="1"/>
</dbReference>
<dbReference type="InterPro" id="IPR003812">
    <property type="entry name" value="Fido"/>
</dbReference>
<keyword evidence="5" id="KW-1185">Reference proteome</keyword>
<dbReference type="InterPro" id="IPR036390">
    <property type="entry name" value="WH_DNA-bd_sf"/>
</dbReference>
<evidence type="ECO:0000313" key="5">
    <source>
        <dbReference type="Proteomes" id="UP000284853"/>
    </source>
</evidence>
<evidence type="ECO:0000259" key="3">
    <source>
        <dbReference type="PROSITE" id="PS51459"/>
    </source>
</evidence>
<dbReference type="Proteomes" id="UP000284853">
    <property type="component" value="Unassembled WGS sequence"/>
</dbReference>
<dbReference type="PROSITE" id="PS51459">
    <property type="entry name" value="FIDO"/>
    <property type="match status" value="1"/>
</dbReference>
<accession>A0ABX9PVX9</accession>
<dbReference type="RefSeq" id="WP_120160423.1">
    <property type="nucleotide sequence ID" value="NZ_NSDJ01000001.1"/>
</dbReference>
<dbReference type="InterPro" id="IPR001034">
    <property type="entry name" value="DeoR_HTH"/>
</dbReference>
<evidence type="ECO:0000256" key="1">
    <source>
        <dbReference type="ARBA" id="ARBA00023015"/>
    </source>
</evidence>
<keyword evidence="2" id="KW-0804">Transcription</keyword>
<dbReference type="InterPro" id="IPR011991">
    <property type="entry name" value="ArsR-like_HTH"/>
</dbReference>
<dbReference type="InterPro" id="IPR036388">
    <property type="entry name" value="WH-like_DNA-bd_sf"/>
</dbReference>
<organism evidence="4 5">
    <name type="scientific">Rahnella variigena</name>
    <dbReference type="NCBI Taxonomy" id="574964"/>
    <lineage>
        <taxon>Bacteria</taxon>
        <taxon>Pseudomonadati</taxon>
        <taxon>Pseudomonadota</taxon>
        <taxon>Gammaproteobacteria</taxon>
        <taxon>Enterobacterales</taxon>
        <taxon>Yersiniaceae</taxon>
        <taxon>Rahnella</taxon>
    </lineage>
</organism>
<proteinExistence type="predicted"/>
<protein>
    <submittedName>
        <fullName evidence="4">Cell filamentation protein Fic</fullName>
    </submittedName>
</protein>
<dbReference type="InterPro" id="IPR036597">
    <property type="entry name" value="Fido-like_dom_sf"/>
</dbReference>
<name>A0ABX9PVX9_9GAMM</name>
<comment type="caution">
    <text evidence="4">The sequence shown here is derived from an EMBL/GenBank/DDBJ whole genome shotgun (WGS) entry which is preliminary data.</text>
</comment>
<reference evidence="4 5" key="1">
    <citation type="submission" date="2017-08" db="EMBL/GenBank/DDBJ databases">
        <title>Comparative genomics of bacteria isolated from necrotic lesions of AOD affected trees.</title>
        <authorList>
            <person name="Doonan J."/>
            <person name="Denman S."/>
            <person name="Mcdonald J.E."/>
        </authorList>
    </citation>
    <scope>NUCLEOTIDE SEQUENCE [LARGE SCALE GENOMIC DNA]</scope>
    <source>
        <strain evidence="4 5">CIP 105588</strain>
    </source>
</reference>
<dbReference type="Pfam" id="PF02661">
    <property type="entry name" value="Fic"/>
    <property type="match status" value="1"/>
</dbReference>
<dbReference type="Gene3D" id="1.10.10.10">
    <property type="entry name" value="Winged helix-like DNA-binding domain superfamily/Winged helix DNA-binding domain"/>
    <property type="match status" value="1"/>
</dbReference>
<keyword evidence="1" id="KW-0805">Transcription regulation</keyword>
<evidence type="ECO:0000313" key="4">
    <source>
        <dbReference type="EMBL" id="RKF68677.1"/>
    </source>
</evidence>
<dbReference type="CDD" id="cd00090">
    <property type="entry name" value="HTH_ARSR"/>
    <property type="match status" value="1"/>
</dbReference>
<sequence>MESFVINFPLAKDLSAKGDYLHWDQLRHRLPSGTDEECVWSLLSMIRRADGQFLSLTGSNDAQHAFIKNTPLILQTSSMVDRLTTSGGEAELLEPLAAYQHLLDELRAEESISSSQLEGAATTSRVALEMIKVKRAPRDESEKMIMGNFHMMEYVNSHCTEEMSMEFLRKLHVIAVEGIDDEKYLPGRFRQSNDVVVVDTENNVIHTPPDHTEINHRLILLLAWANTPHERLEGKNYLHPLVKACILHFMVGYLHPFYDGNGRTARAFFYWYMLRCGYSAFRHISVSKLLKKASTAYAKSYCYSETDDMDLTYFVEYQCSIVSRSLGEYVEYIHHMIKVRQELDSFLYESGLAAGLNSRQISLLNVAFARSGNIFTVAEVRERMAVSDNTARKDLSALEKLGLLKSHKDGKETVYVSPKTLPQLNKWNAQTAPRGSSW</sequence>
<dbReference type="PANTHER" id="PTHR13504">
    <property type="entry name" value="FIDO DOMAIN-CONTAINING PROTEIN DDB_G0283145"/>
    <property type="match status" value="1"/>
</dbReference>